<organism evidence="2 3">
    <name type="scientific">Benzoatithermus flavus</name>
    <dbReference type="NCBI Taxonomy" id="3108223"/>
    <lineage>
        <taxon>Bacteria</taxon>
        <taxon>Pseudomonadati</taxon>
        <taxon>Pseudomonadota</taxon>
        <taxon>Alphaproteobacteria</taxon>
        <taxon>Geminicoccales</taxon>
        <taxon>Geminicoccaceae</taxon>
        <taxon>Benzoatithermus</taxon>
    </lineage>
</organism>
<evidence type="ECO:0000256" key="1">
    <source>
        <dbReference type="SAM" id="MobiDB-lite"/>
    </source>
</evidence>
<comment type="caution">
    <text evidence="2">The sequence shown here is derived from an EMBL/GenBank/DDBJ whole genome shotgun (WGS) entry which is preliminary data.</text>
</comment>
<reference evidence="2 3" key="1">
    <citation type="submission" date="2024-01" db="EMBL/GenBank/DDBJ databases">
        <title>Multi-omics insights into the function and evolution of sodium benzoate biodegradation pathways in Benzoatithermus flavus gen. nov., sp. nov. from hot spring.</title>
        <authorList>
            <person name="Hu C.-J."/>
            <person name="Li W.-J."/>
        </authorList>
    </citation>
    <scope>NUCLEOTIDE SEQUENCE [LARGE SCALE GENOMIC DNA]</scope>
    <source>
        <strain evidence="2 3">SYSU G07066</strain>
    </source>
</reference>
<gene>
    <name evidence="2" type="ORF">U1T56_17840</name>
</gene>
<dbReference type="EMBL" id="JBBLZC010000020">
    <property type="protein sequence ID" value="MEK0085020.1"/>
    <property type="molecule type" value="Genomic_DNA"/>
</dbReference>
<protein>
    <submittedName>
        <fullName evidence="2">Uncharacterized protein</fullName>
    </submittedName>
</protein>
<accession>A0ABU8XX88</accession>
<sequence length="65" mass="6822">YFRLGEAAAGAAVAPEPAREPLPQRHPERSAGEPPAARAGEPHGVVLDLAGGAESEDYRFERISA</sequence>
<proteinExistence type="predicted"/>
<feature type="compositionally biased region" description="Basic and acidic residues" evidence="1">
    <location>
        <begin position="17"/>
        <end position="31"/>
    </location>
</feature>
<name>A0ABU8XX88_9PROT</name>
<evidence type="ECO:0000313" key="2">
    <source>
        <dbReference type="EMBL" id="MEK0085020.1"/>
    </source>
</evidence>
<dbReference type="Proteomes" id="UP001375743">
    <property type="component" value="Unassembled WGS sequence"/>
</dbReference>
<feature type="region of interest" description="Disordered" evidence="1">
    <location>
        <begin position="1"/>
        <end position="42"/>
    </location>
</feature>
<keyword evidence="3" id="KW-1185">Reference proteome</keyword>
<evidence type="ECO:0000313" key="3">
    <source>
        <dbReference type="Proteomes" id="UP001375743"/>
    </source>
</evidence>
<feature type="compositionally biased region" description="Low complexity" evidence="1">
    <location>
        <begin position="1"/>
        <end position="16"/>
    </location>
</feature>
<feature type="non-terminal residue" evidence="2">
    <location>
        <position position="1"/>
    </location>
</feature>